<dbReference type="Proteomes" id="UP000326336">
    <property type="component" value="Unassembled WGS sequence"/>
</dbReference>
<dbReference type="InterPro" id="IPR002725">
    <property type="entry name" value="YgjP-like_metallopeptidase"/>
</dbReference>
<feature type="compositionally biased region" description="Polar residues" evidence="1">
    <location>
        <begin position="81"/>
        <end position="97"/>
    </location>
</feature>
<organism evidence="3 4">
    <name type="scientific">Bifidobacterium jacchi</name>
    <dbReference type="NCBI Taxonomy" id="2490545"/>
    <lineage>
        <taxon>Bacteria</taxon>
        <taxon>Bacillati</taxon>
        <taxon>Actinomycetota</taxon>
        <taxon>Actinomycetes</taxon>
        <taxon>Bifidobacteriales</taxon>
        <taxon>Bifidobacteriaceae</taxon>
        <taxon>Bifidobacterium</taxon>
    </lineage>
</organism>
<feature type="domain" description="YgjP-like metallopeptidase" evidence="2">
    <location>
        <begin position="2"/>
        <end position="239"/>
    </location>
</feature>
<dbReference type="InterPro" id="IPR053136">
    <property type="entry name" value="UTP_pyrophosphatase-like"/>
</dbReference>
<evidence type="ECO:0000313" key="4">
    <source>
        <dbReference type="Proteomes" id="UP000326336"/>
    </source>
</evidence>
<protein>
    <submittedName>
        <fullName evidence="3">DUF45 domain-containing protein</fullName>
    </submittedName>
</protein>
<comment type="caution">
    <text evidence="3">The sequence shown here is derived from an EMBL/GenBank/DDBJ whole genome shotgun (WGS) entry which is preliminary data.</text>
</comment>
<reference evidence="3 4" key="1">
    <citation type="journal article" date="2019" name="Int. J. Syst. Evol. Microbiol.">
        <title>Bifidobacterium jacchi sp. nov., isolated from the faeces of a baby common marmoset (Callithrix jacchus).</title>
        <authorList>
            <person name="Modesto M."/>
            <person name="Watanabe K."/>
            <person name="Arita M."/>
            <person name="Satti M."/>
            <person name="Oki K."/>
            <person name="Sciavilla P."/>
            <person name="Patavino C."/>
            <person name="Camma C."/>
            <person name="Michelini S."/>
            <person name="Sgorbati B."/>
            <person name="Mattarelli P."/>
        </authorList>
    </citation>
    <scope>NUCLEOTIDE SEQUENCE [LARGE SCALE GENOMIC DNA]</scope>
    <source>
        <strain evidence="3 4">MRM 9.3</strain>
    </source>
</reference>
<gene>
    <name evidence="3" type="ORF">EHS19_00860</name>
</gene>
<dbReference type="PANTHER" id="PTHR30399:SF1">
    <property type="entry name" value="UTP PYROPHOSPHATASE"/>
    <property type="match status" value="1"/>
</dbReference>
<evidence type="ECO:0000259" key="2">
    <source>
        <dbReference type="Pfam" id="PF01863"/>
    </source>
</evidence>
<keyword evidence="4" id="KW-1185">Reference proteome</keyword>
<dbReference type="Pfam" id="PF01863">
    <property type="entry name" value="YgjP-like"/>
    <property type="match status" value="1"/>
</dbReference>
<dbReference type="CDD" id="cd07344">
    <property type="entry name" value="M48_yhfN_like"/>
    <property type="match status" value="1"/>
</dbReference>
<dbReference type="AlphaFoldDB" id="A0A5N5RNP7"/>
<dbReference type="OrthoDB" id="9811177at2"/>
<accession>A0A5N5RNP7</accession>
<name>A0A5N5RNP7_9BIFI</name>
<evidence type="ECO:0000313" key="3">
    <source>
        <dbReference type="EMBL" id="KAB5608590.1"/>
    </source>
</evidence>
<proteinExistence type="predicted"/>
<feature type="region of interest" description="Disordered" evidence="1">
    <location>
        <begin position="78"/>
        <end position="125"/>
    </location>
</feature>
<sequence>MYLRIKPPNGDIEISAPLRMSDQRIAEFTRERYDWIIRQRQRVIEARDRSLSALQAASATSATPESSQEGAAYLHQLAPADSSQSGQRAQSEQTGLSQPYLPQPQLQPSQPQPTRQQPQLPQPQRVAAEPIWTAERKAQAAAAINAALPALLERWTPVIGRAPTHVTLRLMSSRWGSCTPRTGRIRLNLQLGLMEPRFLEYVLVHEMTHLWAAGHGIEFQRRMDAYLPGWRRLRRELNRQVVL</sequence>
<dbReference type="Gene3D" id="3.30.2010.10">
    <property type="entry name" value="Metalloproteases ('zincins'), catalytic domain"/>
    <property type="match status" value="1"/>
</dbReference>
<feature type="compositionally biased region" description="Low complexity" evidence="1">
    <location>
        <begin position="98"/>
        <end position="124"/>
    </location>
</feature>
<dbReference type="EMBL" id="RQSP01000002">
    <property type="protein sequence ID" value="KAB5608590.1"/>
    <property type="molecule type" value="Genomic_DNA"/>
</dbReference>
<dbReference type="PANTHER" id="PTHR30399">
    <property type="entry name" value="UNCHARACTERIZED PROTEIN YGJP"/>
    <property type="match status" value="1"/>
</dbReference>
<evidence type="ECO:0000256" key="1">
    <source>
        <dbReference type="SAM" id="MobiDB-lite"/>
    </source>
</evidence>